<keyword evidence="5" id="KW-1185">Reference proteome</keyword>
<evidence type="ECO:0000313" key="5">
    <source>
        <dbReference type="Proteomes" id="UP000628775"/>
    </source>
</evidence>
<proteinExistence type="inferred from homology"/>
<dbReference type="NCBIfam" id="NF047420">
    <property type="entry name" value="EF_P_mod_YmfI"/>
    <property type="match status" value="1"/>
</dbReference>
<gene>
    <name evidence="4" type="primary">ymfI</name>
    <name evidence="4" type="ORF">GCM10011391_26050</name>
</gene>
<dbReference type="PRINTS" id="PR00080">
    <property type="entry name" value="SDRFAMILY"/>
</dbReference>
<keyword evidence="2" id="KW-0560">Oxidoreductase</keyword>
<dbReference type="RefSeq" id="WP_188694727.1">
    <property type="nucleotide sequence ID" value="NZ_BMIR01000012.1"/>
</dbReference>
<dbReference type="PANTHER" id="PTHR42879">
    <property type="entry name" value="3-OXOACYL-(ACYL-CARRIER-PROTEIN) REDUCTASE"/>
    <property type="match status" value="1"/>
</dbReference>
<dbReference type="GO" id="GO:0016491">
    <property type="term" value="F:oxidoreductase activity"/>
    <property type="evidence" value="ECO:0007669"/>
    <property type="project" value="UniProtKB-KW"/>
</dbReference>
<evidence type="ECO:0000256" key="2">
    <source>
        <dbReference type="ARBA" id="ARBA00023002"/>
    </source>
</evidence>
<dbReference type="CDD" id="cd05233">
    <property type="entry name" value="SDR_c"/>
    <property type="match status" value="1"/>
</dbReference>
<evidence type="ECO:0000313" key="4">
    <source>
        <dbReference type="EMBL" id="GGE46041.1"/>
    </source>
</evidence>
<dbReference type="FunFam" id="3.40.50.720:FF:000173">
    <property type="entry name" value="3-oxoacyl-[acyl-carrier protein] reductase"/>
    <property type="match status" value="1"/>
</dbReference>
<comment type="caution">
    <text evidence="4">The sequence shown here is derived from an EMBL/GenBank/DDBJ whole genome shotgun (WGS) entry which is preliminary data.</text>
</comment>
<reference evidence="4" key="2">
    <citation type="submission" date="2020-09" db="EMBL/GenBank/DDBJ databases">
        <authorList>
            <person name="Sun Q."/>
            <person name="Zhou Y."/>
        </authorList>
    </citation>
    <scope>NUCLEOTIDE SEQUENCE</scope>
    <source>
        <strain evidence="4">CGMCC 1.15371</strain>
    </source>
</reference>
<sequence length="242" mass="26799">MEKYALITGASGGIGREISKALAKSGFSIFLHYYQNTAAIESLSQELMARYPDQEFITLQADLSQDNGWHLLKEIDRPIDCLIHNCGRSHVGLITDVTKMTLEKFITLNITNPFLITQELLPQMIRNKRGKIIFITSIWGIVGSSMEVLYSTMKGAQNSFVKALARELAPSHINVNAVAPGAIETEMMEVFDEETKQLVCDDIPAGRFGQPEEVGALVDFLVSDQADYINGQVISINGAWQT</sequence>
<dbReference type="AlphaFoldDB" id="A0A8J3DUJ0"/>
<dbReference type="InterPro" id="IPR050259">
    <property type="entry name" value="SDR"/>
</dbReference>
<comment type="similarity">
    <text evidence="1 3">Belongs to the short-chain dehydrogenases/reductases (SDR) family.</text>
</comment>
<dbReference type="InterPro" id="IPR036291">
    <property type="entry name" value="NAD(P)-bd_dom_sf"/>
</dbReference>
<accession>A0A8J3DUJ0</accession>
<dbReference type="InterPro" id="IPR002347">
    <property type="entry name" value="SDR_fam"/>
</dbReference>
<dbReference type="PANTHER" id="PTHR42879:SF2">
    <property type="entry name" value="3-OXOACYL-[ACYL-CARRIER-PROTEIN] REDUCTASE FABG"/>
    <property type="match status" value="1"/>
</dbReference>
<dbReference type="Pfam" id="PF00106">
    <property type="entry name" value="adh_short"/>
    <property type="match status" value="1"/>
</dbReference>
<reference evidence="4" key="1">
    <citation type="journal article" date="2014" name="Int. J. Syst. Evol. Microbiol.">
        <title>Complete genome sequence of Corynebacterium casei LMG S-19264T (=DSM 44701T), isolated from a smear-ripened cheese.</title>
        <authorList>
            <consortium name="US DOE Joint Genome Institute (JGI-PGF)"/>
            <person name="Walter F."/>
            <person name="Albersmeier A."/>
            <person name="Kalinowski J."/>
            <person name="Ruckert C."/>
        </authorList>
    </citation>
    <scope>NUCLEOTIDE SEQUENCE</scope>
    <source>
        <strain evidence="4">CGMCC 1.15371</strain>
    </source>
</reference>
<dbReference type="Gene3D" id="3.40.50.720">
    <property type="entry name" value="NAD(P)-binding Rossmann-like Domain"/>
    <property type="match status" value="1"/>
</dbReference>
<protein>
    <submittedName>
        <fullName evidence="4">Putative oxidoreductase YmfI</fullName>
    </submittedName>
</protein>
<evidence type="ECO:0000256" key="3">
    <source>
        <dbReference type="RuleBase" id="RU000363"/>
    </source>
</evidence>
<name>A0A8J3DUJ0_9BACL</name>
<dbReference type="Proteomes" id="UP000628775">
    <property type="component" value="Unassembled WGS sequence"/>
</dbReference>
<organism evidence="4 5">
    <name type="scientific">Pullulanibacillus camelliae</name>
    <dbReference type="NCBI Taxonomy" id="1707096"/>
    <lineage>
        <taxon>Bacteria</taxon>
        <taxon>Bacillati</taxon>
        <taxon>Bacillota</taxon>
        <taxon>Bacilli</taxon>
        <taxon>Bacillales</taxon>
        <taxon>Sporolactobacillaceae</taxon>
        <taxon>Pullulanibacillus</taxon>
    </lineage>
</organism>
<evidence type="ECO:0000256" key="1">
    <source>
        <dbReference type="ARBA" id="ARBA00006484"/>
    </source>
</evidence>
<dbReference type="SUPFAM" id="SSF51735">
    <property type="entry name" value="NAD(P)-binding Rossmann-fold domains"/>
    <property type="match status" value="1"/>
</dbReference>
<dbReference type="PRINTS" id="PR00081">
    <property type="entry name" value="GDHRDH"/>
</dbReference>
<dbReference type="EMBL" id="BMIR01000012">
    <property type="protein sequence ID" value="GGE46041.1"/>
    <property type="molecule type" value="Genomic_DNA"/>
</dbReference>